<dbReference type="Proteomes" id="UP001500305">
    <property type="component" value="Unassembled WGS sequence"/>
</dbReference>
<keyword evidence="7" id="KW-1185">Reference proteome</keyword>
<feature type="compositionally biased region" description="Basic residues" evidence="4">
    <location>
        <begin position="44"/>
        <end position="53"/>
    </location>
</feature>
<evidence type="ECO:0000256" key="4">
    <source>
        <dbReference type="SAM" id="MobiDB-lite"/>
    </source>
</evidence>
<evidence type="ECO:0000256" key="1">
    <source>
        <dbReference type="ARBA" id="ARBA00023015"/>
    </source>
</evidence>
<dbReference type="EMBL" id="BAAATR010000074">
    <property type="protein sequence ID" value="GAA2280238.1"/>
    <property type="molecule type" value="Genomic_DNA"/>
</dbReference>
<feature type="region of interest" description="Disordered" evidence="4">
    <location>
        <begin position="1"/>
        <end position="53"/>
    </location>
</feature>
<evidence type="ECO:0000313" key="7">
    <source>
        <dbReference type="Proteomes" id="UP001500305"/>
    </source>
</evidence>
<dbReference type="PROSITE" id="PS51118">
    <property type="entry name" value="HTH_HXLR"/>
    <property type="match status" value="1"/>
</dbReference>
<name>A0ABP5RXH0_9ACTN</name>
<dbReference type="PANTHER" id="PTHR33204:SF18">
    <property type="entry name" value="TRANSCRIPTIONAL REGULATORY PROTEIN"/>
    <property type="match status" value="1"/>
</dbReference>
<accession>A0ABP5RXH0</accession>
<comment type="caution">
    <text evidence="6">The sequence shown here is derived from an EMBL/GenBank/DDBJ whole genome shotgun (WGS) entry which is preliminary data.</text>
</comment>
<gene>
    <name evidence="6" type="ORF">GCM10010430_77770</name>
</gene>
<sequence length="136" mass="15123">MLPPRESGVEPGQYGGDRVPGDRVRVGHPVGEELGGGRDDRGGQRQRHCLQARPGARHRARCYRRALPARFGELRAAIDRISTRMLADRLRELIDAGLVTHHQLPPGPATYTLTPDGRALLPALEQLRSWSEHRTT</sequence>
<keyword evidence="1" id="KW-0805">Transcription regulation</keyword>
<keyword evidence="3" id="KW-0804">Transcription</keyword>
<proteinExistence type="predicted"/>
<evidence type="ECO:0000313" key="6">
    <source>
        <dbReference type="EMBL" id="GAA2280238.1"/>
    </source>
</evidence>
<dbReference type="InterPro" id="IPR002577">
    <property type="entry name" value="HTH_HxlR"/>
</dbReference>
<keyword evidence="2" id="KW-0238">DNA-binding</keyword>
<dbReference type="SUPFAM" id="SSF46785">
    <property type="entry name" value="Winged helix' DNA-binding domain"/>
    <property type="match status" value="1"/>
</dbReference>
<dbReference type="InterPro" id="IPR036390">
    <property type="entry name" value="WH_DNA-bd_sf"/>
</dbReference>
<evidence type="ECO:0000256" key="2">
    <source>
        <dbReference type="ARBA" id="ARBA00023125"/>
    </source>
</evidence>
<evidence type="ECO:0000259" key="5">
    <source>
        <dbReference type="PROSITE" id="PS51118"/>
    </source>
</evidence>
<dbReference type="PANTHER" id="PTHR33204">
    <property type="entry name" value="TRANSCRIPTIONAL REGULATOR, MARR FAMILY"/>
    <property type="match status" value="1"/>
</dbReference>
<evidence type="ECO:0000256" key="3">
    <source>
        <dbReference type="ARBA" id="ARBA00023163"/>
    </source>
</evidence>
<dbReference type="RefSeq" id="WP_344641279.1">
    <property type="nucleotide sequence ID" value="NZ_BAAATR010000074.1"/>
</dbReference>
<reference evidence="7" key="1">
    <citation type="journal article" date="2019" name="Int. J. Syst. Evol. Microbiol.">
        <title>The Global Catalogue of Microorganisms (GCM) 10K type strain sequencing project: providing services to taxonomists for standard genome sequencing and annotation.</title>
        <authorList>
            <consortium name="The Broad Institute Genomics Platform"/>
            <consortium name="The Broad Institute Genome Sequencing Center for Infectious Disease"/>
            <person name="Wu L."/>
            <person name="Ma J."/>
        </authorList>
    </citation>
    <scope>NUCLEOTIDE SEQUENCE [LARGE SCALE GENOMIC DNA]</scope>
    <source>
        <strain evidence="7">JCM 7356</strain>
    </source>
</reference>
<dbReference type="Pfam" id="PF01638">
    <property type="entry name" value="HxlR"/>
    <property type="match status" value="1"/>
</dbReference>
<feature type="domain" description="HTH hxlR-type" evidence="5">
    <location>
        <begin position="28"/>
        <end position="136"/>
    </location>
</feature>
<organism evidence="6 7">
    <name type="scientific">Kitasatospora cystarginea</name>
    <dbReference type="NCBI Taxonomy" id="58350"/>
    <lineage>
        <taxon>Bacteria</taxon>
        <taxon>Bacillati</taxon>
        <taxon>Actinomycetota</taxon>
        <taxon>Actinomycetes</taxon>
        <taxon>Kitasatosporales</taxon>
        <taxon>Streptomycetaceae</taxon>
        <taxon>Kitasatospora</taxon>
    </lineage>
</organism>
<protein>
    <recommendedName>
        <fullName evidence="5">HTH hxlR-type domain-containing protein</fullName>
    </recommendedName>
</protein>
<dbReference type="InterPro" id="IPR036388">
    <property type="entry name" value="WH-like_DNA-bd_sf"/>
</dbReference>
<dbReference type="Gene3D" id="1.10.10.10">
    <property type="entry name" value="Winged helix-like DNA-binding domain superfamily/Winged helix DNA-binding domain"/>
    <property type="match status" value="1"/>
</dbReference>